<dbReference type="EC" id="3.4.16.4" evidence="14"/>
<proteinExistence type="inferred from homology"/>
<dbReference type="HAMAP" id="MF_02081">
    <property type="entry name" value="MrdA_transpept"/>
    <property type="match status" value="1"/>
</dbReference>
<keyword evidence="14" id="KW-0862">Zinc</keyword>
<feature type="active site" description="Acyl-ester intermediate" evidence="14">
    <location>
        <position position="328"/>
    </location>
</feature>
<dbReference type="SUPFAM" id="SSF56601">
    <property type="entry name" value="beta-lactamase/transpeptidase-like"/>
    <property type="match status" value="1"/>
</dbReference>
<dbReference type="PANTHER" id="PTHR30627:SF2">
    <property type="entry name" value="PEPTIDOGLYCAN D,D-TRANSPEPTIDASE MRDA"/>
    <property type="match status" value="1"/>
</dbReference>
<sequence length="718" mass="79313">MTELKNTERELYLFRVRLIALGLIAFLCFSILIGRFVWLQIIKHDTYATKADENRISLVSIVPNRGLILDRNGVILARNYSAYTLEITPSKITKDLDTLIDELSALVDIQPKHRKRLRKLIEESKSFESLPIRTRLSDEEVARFTAQRYRFPGVDVQARLFRQYPLGDVASHVIGYIGRINKRDAELLDDSDDAANYKGTLYIGKEGLEKSYEKILHGTTGFEEVEVSAGGRPVRTLSRNSPTAGRNLILSIDIELQKIVEEAFGERRGAFVAIEPATGDVLSFVSMPTYDPNLFVEGIDQQSWNELNTSENIPLLNRPLTGAYSPGSTYKPFMALAALELGKRTMTQGISDPGFFAFGNKIFRDDKVGGHGFVDMYRAVALSCDTYFYQLANDMGVDVMHDFMKQFGMGQITGIDLEHERKGILPSSAWKRETFKKTANQRWIPGDTISLGIGQGQNTFTPLQMAHATANLVNNGVVMKPHLVKMVEDPQTRARTLTVPKESYRIPLKQENIDFIKNAMAGVVREGTGAKVFAGAAYQSGGKTGTAQVVAMKKGEKHGTKNAILRHRDHSWYIAFAPLDKPKIAIAIIVENGGYGSEAAAPIVRRAIDYYLLGKRPTDKSPVPMPAPTAEDLRGSDEEAEHEHSDTALAPATAPAIKPDATATSKPEVKKSTNAPIPAPVPTPPPEKNNAVIVDRKEAANVPAKLPATDKKPVEVKK</sequence>
<evidence type="ECO:0000256" key="9">
    <source>
        <dbReference type="ARBA" id="ARBA00022960"/>
    </source>
</evidence>
<gene>
    <name evidence="14 18" type="primary">mrdA</name>
    <name evidence="18" type="ORF">ACFFJH_15105</name>
</gene>
<feature type="binding site" evidence="14">
    <location>
        <position position="384"/>
    </location>
    <ligand>
        <name>Zn(2+)</name>
        <dbReference type="ChEBI" id="CHEBI:29105"/>
    </ligand>
</feature>
<comment type="caution">
    <text evidence="18">The sequence shown here is derived from an EMBL/GenBank/DDBJ whole genome shotgun (WGS) entry which is preliminary data.</text>
</comment>
<comment type="similarity">
    <text evidence="14">Belongs to the transpeptidase family. MrdA subfamily.</text>
</comment>
<dbReference type="InterPro" id="IPR012338">
    <property type="entry name" value="Beta-lactam/transpept-like"/>
</dbReference>
<evidence type="ECO:0000256" key="13">
    <source>
        <dbReference type="ARBA" id="ARBA00023316"/>
    </source>
</evidence>
<keyword evidence="12 14" id="KW-0472">Membrane</keyword>
<evidence type="ECO:0000256" key="5">
    <source>
        <dbReference type="ARBA" id="ARBA00022645"/>
    </source>
</evidence>
<evidence type="ECO:0000256" key="3">
    <source>
        <dbReference type="ARBA" id="ARBA00022475"/>
    </source>
</evidence>
<keyword evidence="19" id="KW-1185">Reference proteome</keyword>
<evidence type="ECO:0000259" key="17">
    <source>
        <dbReference type="Pfam" id="PF03717"/>
    </source>
</evidence>
<evidence type="ECO:0000259" key="16">
    <source>
        <dbReference type="Pfam" id="PF00905"/>
    </source>
</evidence>
<dbReference type="InterPro" id="IPR001460">
    <property type="entry name" value="PCN-bd_Tpept"/>
</dbReference>
<evidence type="ECO:0000313" key="19">
    <source>
        <dbReference type="Proteomes" id="UP001589844"/>
    </source>
</evidence>
<feature type="binding site" evidence="14">
    <location>
        <position position="352"/>
    </location>
    <ligand>
        <name>Zn(2+)</name>
        <dbReference type="ChEBI" id="CHEBI:29105"/>
    </ligand>
</feature>
<dbReference type="NCBIfam" id="TIGR03423">
    <property type="entry name" value="pbp2_mrdA"/>
    <property type="match status" value="1"/>
</dbReference>
<dbReference type="EMBL" id="JBHLXJ010000016">
    <property type="protein sequence ID" value="MFC0351145.1"/>
    <property type="molecule type" value="Genomic_DNA"/>
</dbReference>
<keyword evidence="10 14" id="KW-0573">Peptidoglycan synthesis</keyword>
<evidence type="ECO:0000313" key="18">
    <source>
        <dbReference type="EMBL" id="MFC0351145.1"/>
    </source>
</evidence>
<feature type="region of interest" description="Disordered" evidence="15">
    <location>
        <begin position="618"/>
        <end position="718"/>
    </location>
</feature>
<dbReference type="GO" id="GO:0009002">
    <property type="term" value="F:serine-type D-Ala-D-Ala carboxypeptidase activity"/>
    <property type="evidence" value="ECO:0007669"/>
    <property type="project" value="UniProtKB-EC"/>
</dbReference>
<evidence type="ECO:0000256" key="6">
    <source>
        <dbReference type="ARBA" id="ARBA00022670"/>
    </source>
</evidence>
<feature type="binding site" evidence="14">
    <location>
        <position position="365"/>
    </location>
    <ligand>
        <name>Zn(2+)</name>
        <dbReference type="ChEBI" id="CHEBI:29105"/>
    </ligand>
</feature>
<reference evidence="18 19" key="1">
    <citation type="submission" date="2024-09" db="EMBL/GenBank/DDBJ databases">
        <authorList>
            <person name="Sun Q."/>
            <person name="Mori K."/>
        </authorList>
    </citation>
    <scope>NUCLEOTIDE SEQUENCE [LARGE SCALE GENOMIC DNA]</scope>
    <source>
        <strain evidence="18 19">CCM 8677</strain>
    </source>
</reference>
<evidence type="ECO:0000256" key="7">
    <source>
        <dbReference type="ARBA" id="ARBA00022692"/>
    </source>
</evidence>
<keyword evidence="9 14" id="KW-0133">Cell shape</keyword>
<evidence type="ECO:0000256" key="1">
    <source>
        <dbReference type="ARBA" id="ARBA00004167"/>
    </source>
</evidence>
<comment type="catalytic activity">
    <reaction evidence="14">
        <text>Preferential cleavage: (Ac)2-L-Lys-D-Ala-|-D-Ala. Also transpeptidation of peptidyl-alanyl moieties that are N-acyl substituents of D-alanine.</text>
        <dbReference type="EC" id="3.4.16.4"/>
    </reaction>
</comment>
<name>A0ABV6IH24_9BURK</name>
<dbReference type="Gene3D" id="3.30.1390.30">
    <property type="entry name" value="Penicillin-binding protein 2a, domain 3"/>
    <property type="match status" value="1"/>
</dbReference>
<dbReference type="Pfam" id="PF03717">
    <property type="entry name" value="PBP_dimer"/>
    <property type="match status" value="1"/>
</dbReference>
<feature type="transmembrane region" description="Helical" evidence="14">
    <location>
        <begin position="12"/>
        <end position="38"/>
    </location>
</feature>
<evidence type="ECO:0000256" key="4">
    <source>
        <dbReference type="ARBA" id="ARBA00022519"/>
    </source>
</evidence>
<dbReference type="Pfam" id="PF00905">
    <property type="entry name" value="Transpeptidase"/>
    <property type="match status" value="1"/>
</dbReference>
<dbReference type="Gene3D" id="3.90.1310.10">
    <property type="entry name" value="Penicillin-binding protein 2a (Domain 2)"/>
    <property type="match status" value="1"/>
</dbReference>
<comment type="pathway">
    <text evidence="14">Cell wall biogenesis; peptidoglycan biosynthesis.</text>
</comment>
<dbReference type="Gene3D" id="3.40.710.10">
    <property type="entry name" value="DD-peptidase/beta-lactamase superfamily"/>
    <property type="match status" value="1"/>
</dbReference>
<keyword evidence="13 14" id="KW-0961">Cell wall biogenesis/degradation</keyword>
<evidence type="ECO:0000256" key="12">
    <source>
        <dbReference type="ARBA" id="ARBA00023136"/>
    </source>
</evidence>
<keyword evidence="5 14" id="KW-0121">Carboxypeptidase</keyword>
<feature type="binding site" evidence="14">
    <location>
        <position position="371"/>
    </location>
    <ligand>
        <name>Zn(2+)</name>
        <dbReference type="ChEBI" id="CHEBI:29105"/>
    </ligand>
</feature>
<evidence type="ECO:0000256" key="10">
    <source>
        <dbReference type="ARBA" id="ARBA00022984"/>
    </source>
</evidence>
<keyword evidence="4 14" id="KW-0997">Cell inner membrane</keyword>
<comment type="function">
    <text evidence="14">Catalyzes cross-linking of the peptidoglycan cell wall.</text>
</comment>
<keyword evidence="6 14" id="KW-0645">Protease</keyword>
<dbReference type="SUPFAM" id="SSF56519">
    <property type="entry name" value="Penicillin binding protein dimerisation domain"/>
    <property type="match status" value="1"/>
</dbReference>
<dbReference type="InterPro" id="IPR017790">
    <property type="entry name" value="Penicillin-binding_protein_2"/>
</dbReference>
<feature type="compositionally biased region" description="Pro residues" evidence="15">
    <location>
        <begin position="677"/>
        <end position="687"/>
    </location>
</feature>
<organism evidence="18 19">
    <name type="scientific">Undibacterium danionis</name>
    <dbReference type="NCBI Taxonomy" id="1812100"/>
    <lineage>
        <taxon>Bacteria</taxon>
        <taxon>Pseudomonadati</taxon>
        <taxon>Pseudomonadota</taxon>
        <taxon>Betaproteobacteria</taxon>
        <taxon>Burkholderiales</taxon>
        <taxon>Oxalobacteraceae</taxon>
        <taxon>Undibacterium</taxon>
    </lineage>
</organism>
<evidence type="ECO:0000256" key="8">
    <source>
        <dbReference type="ARBA" id="ARBA00022801"/>
    </source>
</evidence>
<keyword evidence="11 14" id="KW-1133">Transmembrane helix</keyword>
<comment type="subcellular location">
    <subcellularLocation>
        <location evidence="14">Cell inner membrane</location>
        <topology evidence="14">Single-pass membrane protein</topology>
    </subcellularLocation>
    <subcellularLocation>
        <location evidence="2">Cell membrane</location>
    </subcellularLocation>
    <subcellularLocation>
        <location evidence="1">Membrane</location>
        <topology evidence="1">Single-pass membrane protein</topology>
    </subcellularLocation>
</comment>
<dbReference type="InterPro" id="IPR005311">
    <property type="entry name" value="PBP_dimer"/>
</dbReference>
<feature type="domain" description="Penicillin-binding protein transpeptidase" evidence="16">
    <location>
        <begin position="269"/>
        <end position="608"/>
    </location>
</feature>
<keyword evidence="7 14" id="KW-0812">Transmembrane</keyword>
<feature type="compositionally biased region" description="Basic and acidic residues" evidence="15">
    <location>
        <begin position="631"/>
        <end position="646"/>
    </location>
</feature>
<feature type="compositionally biased region" description="Basic and acidic residues" evidence="15">
    <location>
        <begin position="708"/>
        <end position="718"/>
    </location>
</feature>
<dbReference type="PANTHER" id="PTHR30627">
    <property type="entry name" value="PEPTIDOGLYCAN D,D-TRANSPEPTIDASE"/>
    <property type="match status" value="1"/>
</dbReference>
<keyword evidence="8 14" id="KW-0378">Hydrolase</keyword>
<dbReference type="RefSeq" id="WP_390213742.1">
    <property type="nucleotide sequence ID" value="NZ_JBHLXJ010000016.1"/>
</dbReference>
<feature type="domain" description="Penicillin-binding protein dimerisation" evidence="17">
    <location>
        <begin position="61"/>
        <end position="237"/>
    </location>
</feature>
<keyword evidence="3 14" id="KW-1003">Cell membrane</keyword>
<dbReference type="InterPro" id="IPR036138">
    <property type="entry name" value="PBP_dimer_sf"/>
</dbReference>
<evidence type="ECO:0000256" key="14">
    <source>
        <dbReference type="HAMAP-Rule" id="MF_02081"/>
    </source>
</evidence>
<protein>
    <recommendedName>
        <fullName evidence="14">Peptidoglycan D,D-transpeptidase MrdA</fullName>
        <ecNumber evidence="14">3.4.16.4</ecNumber>
    </recommendedName>
    <alternativeName>
        <fullName evidence="14">Penicillin-binding protein 2</fullName>
        <shortName evidence="14">PBP-2</shortName>
    </alternativeName>
</protein>
<dbReference type="InterPro" id="IPR050515">
    <property type="entry name" value="Beta-lactam/transpept"/>
</dbReference>
<comment type="cofactor">
    <cofactor evidence="14">
        <name>Zn(2+)</name>
        <dbReference type="ChEBI" id="CHEBI:29105"/>
    </cofactor>
    <text evidence="14">Binds one Zn(2+) ion per subunit.</text>
</comment>
<keyword evidence="14" id="KW-0479">Metal-binding</keyword>
<evidence type="ECO:0000256" key="15">
    <source>
        <dbReference type="SAM" id="MobiDB-lite"/>
    </source>
</evidence>
<dbReference type="Proteomes" id="UP001589844">
    <property type="component" value="Unassembled WGS sequence"/>
</dbReference>
<evidence type="ECO:0000256" key="11">
    <source>
        <dbReference type="ARBA" id="ARBA00022989"/>
    </source>
</evidence>
<evidence type="ECO:0000256" key="2">
    <source>
        <dbReference type="ARBA" id="ARBA00004236"/>
    </source>
</evidence>
<accession>A0ABV6IH24</accession>